<dbReference type="EMBL" id="FJNE01000003">
    <property type="protein sequence ID" value="CZQ89054.1"/>
    <property type="molecule type" value="Genomic_DNA"/>
</dbReference>
<dbReference type="AlphaFoldDB" id="A0A143YI12"/>
<dbReference type="Proteomes" id="UP000242754">
    <property type="component" value="Unassembled WGS sequence"/>
</dbReference>
<keyword evidence="2" id="KW-1185">Reference proteome</keyword>
<protein>
    <submittedName>
        <fullName evidence="1">Uncharacterized protein</fullName>
    </submittedName>
</protein>
<evidence type="ECO:0000313" key="2">
    <source>
        <dbReference type="Proteomes" id="UP000242754"/>
    </source>
</evidence>
<name>A0A143YI12_9LACT</name>
<reference evidence="1 2" key="1">
    <citation type="submission" date="2016-02" db="EMBL/GenBank/DDBJ databases">
        <authorList>
            <person name="Wen L."/>
            <person name="He K."/>
            <person name="Yang H."/>
        </authorList>
    </citation>
    <scope>NUCLEOTIDE SEQUENCE [LARGE SCALE GENOMIC DNA]</scope>
    <source>
        <strain evidence="1">Trichococcus palustris</strain>
    </source>
</reference>
<evidence type="ECO:0000313" key="1">
    <source>
        <dbReference type="EMBL" id="CZQ89054.1"/>
    </source>
</evidence>
<gene>
    <name evidence="1" type="ORF">Tpal_1086</name>
</gene>
<proteinExistence type="predicted"/>
<organism evidence="1 2">
    <name type="scientific">Trichococcus palustris</name>
    <dbReference type="NCBI Taxonomy" id="140314"/>
    <lineage>
        <taxon>Bacteria</taxon>
        <taxon>Bacillati</taxon>
        <taxon>Bacillota</taxon>
        <taxon>Bacilli</taxon>
        <taxon>Lactobacillales</taxon>
        <taxon>Carnobacteriaceae</taxon>
        <taxon>Trichococcus</taxon>
    </lineage>
</organism>
<sequence>MEEFDQFVDVVAEQMLALWHHLDPTEDTMI</sequence>
<accession>A0A143YI12</accession>